<organism>
    <name type="scientific">Serpula lacrymans var. lacrymans (strain S7.9)</name>
    <name type="common">Dry rot fungus</name>
    <dbReference type="NCBI Taxonomy" id="578457"/>
    <lineage>
        <taxon>Eukaryota</taxon>
        <taxon>Fungi</taxon>
        <taxon>Dikarya</taxon>
        <taxon>Basidiomycota</taxon>
        <taxon>Agaricomycotina</taxon>
        <taxon>Agaricomycetes</taxon>
        <taxon>Agaricomycetidae</taxon>
        <taxon>Boletales</taxon>
        <taxon>Coniophorineae</taxon>
        <taxon>Serpulaceae</taxon>
        <taxon>Serpula</taxon>
    </lineage>
</organism>
<dbReference type="HOGENOM" id="CLU_2723772_0_0_1"/>
<protein>
    <submittedName>
        <fullName evidence="1">Uncharacterized protein</fullName>
    </submittedName>
</protein>
<dbReference type="EMBL" id="GL945442">
    <property type="protein sequence ID" value="EGO19952.1"/>
    <property type="molecule type" value="Genomic_DNA"/>
</dbReference>
<reference evidence="1" key="1">
    <citation type="submission" date="2011-04" db="EMBL/GenBank/DDBJ databases">
        <title>Evolution of plant cell wall degrading machinery underlies the functional diversity of forest fungi.</title>
        <authorList>
            <consortium name="US DOE Joint Genome Institute (JGI-PGF)"/>
            <person name="Eastwood D.C."/>
            <person name="Floudas D."/>
            <person name="Binder M."/>
            <person name="Majcherczyk A."/>
            <person name="Schneider P."/>
            <person name="Aerts A."/>
            <person name="Asiegbu F.O."/>
            <person name="Baker S.E."/>
            <person name="Barry K."/>
            <person name="Bendiksby M."/>
            <person name="Blumentritt M."/>
            <person name="Coutinho P.M."/>
            <person name="Cullen D."/>
            <person name="Cullen D."/>
            <person name="Gathman A."/>
            <person name="Goodell B."/>
            <person name="Henrissat B."/>
            <person name="Ihrmark K."/>
            <person name="Kauserud H."/>
            <person name="Kohler A."/>
            <person name="LaButti K."/>
            <person name="Lapidus A."/>
            <person name="Lavin J.L."/>
            <person name="Lee Y.-H."/>
            <person name="Lindquist E."/>
            <person name="Lilly W."/>
            <person name="Lucas S."/>
            <person name="Morin E."/>
            <person name="Murat C."/>
            <person name="Oguiza J.A."/>
            <person name="Park J."/>
            <person name="Pisabarro A.G."/>
            <person name="Riley R."/>
            <person name="Rosling A."/>
            <person name="Salamov A."/>
            <person name="Schmidt O."/>
            <person name="Schmutz J."/>
            <person name="Skrede I."/>
            <person name="Stenlid J."/>
            <person name="Wiebenga A."/>
            <person name="Xie X."/>
            <person name="Kues U."/>
            <person name="Hibbett D.S."/>
            <person name="Hoffmeister D."/>
            <person name="Hogberg N."/>
            <person name="Martin F."/>
            <person name="Grigoriev I.V."/>
            <person name="Watkinson S.C."/>
        </authorList>
    </citation>
    <scope>NUCLEOTIDE SEQUENCE</scope>
    <source>
        <strain evidence="1">S7.9</strain>
    </source>
</reference>
<evidence type="ECO:0000313" key="1">
    <source>
        <dbReference type="EMBL" id="EGO19952.1"/>
    </source>
</evidence>
<name>F8P9V4_SERL9</name>
<proteinExistence type="predicted"/>
<sequence length="72" mass="8131">MSEFLIDTITGLYSAPRSRRVDALLLLGDNVMSSLRTTQLQSPLFVHSFELDVLKSVHPPLCRVCRWGSSRI</sequence>
<accession>F8P9V4</accession>
<dbReference type="AlphaFoldDB" id="F8P9V4"/>
<dbReference type="RefSeq" id="XP_007323387.1">
    <property type="nucleotide sequence ID" value="XM_007323325.1"/>
</dbReference>
<dbReference type="KEGG" id="sla:SERLADRAFT_478486"/>
<dbReference type="GeneID" id="18821176"/>
<gene>
    <name evidence="1" type="ORF">SERLADRAFT_478486</name>
</gene>
<dbReference type="Proteomes" id="UP000008064">
    <property type="component" value="Unassembled WGS sequence"/>
</dbReference>